<accession>A0A4R6P3D1</accession>
<keyword evidence="3 7" id="KW-0812">Transmembrane</keyword>
<dbReference type="InterPro" id="IPR051679">
    <property type="entry name" value="DASS-Related_Transporters"/>
</dbReference>
<dbReference type="Proteomes" id="UP000295531">
    <property type="component" value="Unassembled WGS sequence"/>
</dbReference>
<evidence type="ECO:0000256" key="3">
    <source>
        <dbReference type="ARBA" id="ARBA00022692"/>
    </source>
</evidence>
<protein>
    <submittedName>
        <fullName evidence="9">Citrate transporter</fullName>
    </submittedName>
</protein>
<dbReference type="Pfam" id="PF03600">
    <property type="entry name" value="CitMHS"/>
    <property type="match status" value="1"/>
</dbReference>
<keyword evidence="6 7" id="KW-0472">Membrane</keyword>
<feature type="domain" description="Citrate transporter-like" evidence="8">
    <location>
        <begin position="15"/>
        <end position="88"/>
    </location>
</feature>
<gene>
    <name evidence="9" type="ORF">DEU29_1111</name>
</gene>
<sequence length="97" mass="10362">MLDQWLIGIILLAMLVLLVIDKWRYDLVAMMALLTAAVLGLVPTTEVFSGFGNAAVITVAAVLVISQALWRSGVVDALAGWMKNIGDNPLLQLAVSP</sequence>
<reference evidence="9 10" key="1">
    <citation type="submission" date="2019-03" db="EMBL/GenBank/DDBJ databases">
        <title>Freshwater and sediment microbial communities from various areas in North America, analyzing microbe dynamics in response to fracking.</title>
        <authorList>
            <person name="Lamendella R."/>
        </authorList>
    </citation>
    <scope>NUCLEOTIDE SEQUENCE [LARGE SCALE GENOMIC DNA]</scope>
    <source>
        <strain evidence="9 10">18_TX</strain>
    </source>
</reference>
<keyword evidence="4" id="KW-0677">Repeat</keyword>
<feature type="transmembrane region" description="Helical" evidence="7">
    <location>
        <begin position="27"/>
        <end position="45"/>
    </location>
</feature>
<dbReference type="AlphaFoldDB" id="A0A4R6P3D1"/>
<name>A0A4R6P3D1_9GAMM</name>
<dbReference type="RefSeq" id="WP_243734530.1">
    <property type="nucleotide sequence ID" value="NZ_SNXI01000011.1"/>
</dbReference>
<comment type="caution">
    <text evidence="9">The sequence shown here is derived from an EMBL/GenBank/DDBJ whole genome shotgun (WGS) entry which is preliminary data.</text>
</comment>
<proteinExistence type="predicted"/>
<evidence type="ECO:0000256" key="6">
    <source>
        <dbReference type="ARBA" id="ARBA00023136"/>
    </source>
</evidence>
<dbReference type="GO" id="GO:0005886">
    <property type="term" value="C:plasma membrane"/>
    <property type="evidence" value="ECO:0007669"/>
    <property type="project" value="TreeGrafter"/>
</dbReference>
<keyword evidence="2" id="KW-0813">Transport</keyword>
<comment type="subcellular location">
    <subcellularLocation>
        <location evidence="1">Membrane</location>
        <topology evidence="1">Multi-pass membrane protein</topology>
    </subcellularLocation>
</comment>
<evidence type="ECO:0000256" key="7">
    <source>
        <dbReference type="SAM" id="Phobius"/>
    </source>
</evidence>
<keyword evidence="5 7" id="KW-1133">Transmembrane helix</keyword>
<organism evidence="9 10">
    <name type="scientific">Idiomarina aquatica</name>
    <dbReference type="NCBI Taxonomy" id="1327752"/>
    <lineage>
        <taxon>Bacteria</taxon>
        <taxon>Pseudomonadati</taxon>
        <taxon>Pseudomonadota</taxon>
        <taxon>Gammaproteobacteria</taxon>
        <taxon>Alteromonadales</taxon>
        <taxon>Idiomarinaceae</taxon>
        <taxon>Idiomarina</taxon>
    </lineage>
</organism>
<dbReference type="PANTHER" id="PTHR43652">
    <property type="entry name" value="BASIC AMINO ACID ANTIPORTER YFCC-RELATED"/>
    <property type="match status" value="1"/>
</dbReference>
<evidence type="ECO:0000256" key="1">
    <source>
        <dbReference type="ARBA" id="ARBA00004141"/>
    </source>
</evidence>
<evidence type="ECO:0000256" key="2">
    <source>
        <dbReference type="ARBA" id="ARBA00022448"/>
    </source>
</evidence>
<feature type="transmembrane region" description="Helical" evidence="7">
    <location>
        <begin position="51"/>
        <end position="70"/>
    </location>
</feature>
<evidence type="ECO:0000313" key="10">
    <source>
        <dbReference type="Proteomes" id="UP000295531"/>
    </source>
</evidence>
<keyword evidence="10" id="KW-1185">Reference proteome</keyword>
<dbReference type="InterPro" id="IPR004680">
    <property type="entry name" value="Cit_transptr-like_dom"/>
</dbReference>
<dbReference type="EMBL" id="SNXI01000011">
    <property type="protein sequence ID" value="TDP32061.1"/>
    <property type="molecule type" value="Genomic_DNA"/>
</dbReference>
<dbReference type="GO" id="GO:0055085">
    <property type="term" value="P:transmembrane transport"/>
    <property type="evidence" value="ECO:0007669"/>
    <property type="project" value="InterPro"/>
</dbReference>
<evidence type="ECO:0000256" key="5">
    <source>
        <dbReference type="ARBA" id="ARBA00022989"/>
    </source>
</evidence>
<dbReference type="PANTHER" id="PTHR43652:SF2">
    <property type="entry name" value="BASIC AMINO ACID ANTIPORTER YFCC-RELATED"/>
    <property type="match status" value="1"/>
</dbReference>
<evidence type="ECO:0000313" key="9">
    <source>
        <dbReference type="EMBL" id="TDP32061.1"/>
    </source>
</evidence>
<feature type="transmembrane region" description="Helical" evidence="7">
    <location>
        <begin position="5"/>
        <end position="20"/>
    </location>
</feature>
<evidence type="ECO:0000259" key="8">
    <source>
        <dbReference type="Pfam" id="PF03600"/>
    </source>
</evidence>
<evidence type="ECO:0000256" key="4">
    <source>
        <dbReference type="ARBA" id="ARBA00022737"/>
    </source>
</evidence>